<reference evidence="1" key="1">
    <citation type="submission" date="2018-05" db="EMBL/GenBank/DDBJ databases">
        <authorList>
            <person name="Lanie J.A."/>
            <person name="Ng W.-L."/>
            <person name="Kazmierczak K.M."/>
            <person name="Andrzejewski T.M."/>
            <person name="Davidsen T.M."/>
            <person name="Wayne K.J."/>
            <person name="Tettelin H."/>
            <person name="Glass J.I."/>
            <person name="Rusch D."/>
            <person name="Podicherti R."/>
            <person name="Tsui H.-C.T."/>
            <person name="Winkler M.E."/>
        </authorList>
    </citation>
    <scope>NUCLEOTIDE SEQUENCE</scope>
</reference>
<evidence type="ECO:0000313" key="1">
    <source>
        <dbReference type="EMBL" id="SVA88186.1"/>
    </source>
</evidence>
<proteinExistence type="predicted"/>
<organism evidence="1">
    <name type="scientific">marine metagenome</name>
    <dbReference type="NCBI Taxonomy" id="408172"/>
    <lineage>
        <taxon>unclassified sequences</taxon>
        <taxon>metagenomes</taxon>
        <taxon>ecological metagenomes</taxon>
    </lineage>
</organism>
<dbReference type="AlphaFoldDB" id="A0A381ZFX0"/>
<accession>A0A381ZFX0</accession>
<dbReference type="InterPro" id="IPR014917">
    <property type="entry name" value="DUF1800"/>
</dbReference>
<gene>
    <name evidence="1" type="ORF">METZ01_LOCUS141040</name>
</gene>
<sequence>MVNQDIALMAHLIRRAGFGATRDEIEAYVAKGYETVVEELLDTDVEPASDRFTMMRFQPQFYKPGTIQGMGGAEWVHNMVNTKRPLEEKMALFWHGLFAAGVSKVDHYDEVMTMVYKFRKYGLGDYRELLLQMARDPSMIYWLDNCENHADAVNENWGRELLELFSMGVGNYTEVDVRDCSRAFTGWTFEPKLPRFPIGRFEWSFQYREDDHDDTEKTFLGQTGNFDGEDIIRIISENPACAKFIARHLYSYFVADEVQVPAWSVTPPRDPEAVDLLANTLMNNDYDMRSTLRVLFNSEFFKNARFERLKNPTEVVIGALRMVGGSEFPAPGIGELASQPKYMGQDLLNPPSVEGWHTGAEWINSGSLMRRINFTAELVGDVSRPGIKNMVDRLITNGDTSAGAIVDSCLDLMGPLEVNPESLTELNGFVAKGGDFAWDSEADIEKSTARVSALLQLIVSLREFQYA</sequence>
<dbReference type="EMBL" id="UINC01021179">
    <property type="protein sequence ID" value="SVA88186.1"/>
    <property type="molecule type" value="Genomic_DNA"/>
</dbReference>
<name>A0A381ZFX0_9ZZZZ</name>
<protein>
    <recommendedName>
        <fullName evidence="2">DUF1800 domain-containing protein</fullName>
    </recommendedName>
</protein>
<evidence type="ECO:0008006" key="2">
    <source>
        <dbReference type="Google" id="ProtNLM"/>
    </source>
</evidence>
<dbReference type="Pfam" id="PF08811">
    <property type="entry name" value="DUF1800"/>
    <property type="match status" value="1"/>
</dbReference>